<dbReference type="PROSITE" id="PS50109">
    <property type="entry name" value="HIS_KIN"/>
    <property type="match status" value="1"/>
</dbReference>
<dbReference type="PANTHER" id="PTHR42878:SF15">
    <property type="entry name" value="BACTERIOPHYTOCHROME"/>
    <property type="match status" value="1"/>
</dbReference>
<keyword evidence="10" id="KW-0675">Receptor</keyword>
<dbReference type="Gene3D" id="3.30.450.20">
    <property type="entry name" value="PAS domain"/>
    <property type="match status" value="1"/>
</dbReference>
<dbReference type="PANTHER" id="PTHR42878">
    <property type="entry name" value="TWO-COMPONENT HISTIDINE KINASE"/>
    <property type="match status" value="1"/>
</dbReference>
<dbReference type="Gene3D" id="3.30.450.270">
    <property type="match status" value="1"/>
</dbReference>
<dbReference type="InterPro" id="IPR001294">
    <property type="entry name" value="Phytochrome"/>
</dbReference>
<feature type="domain" description="Phytochrome chromophore attachment site" evidence="11">
    <location>
        <begin position="150"/>
        <end position="308"/>
    </location>
</feature>
<evidence type="ECO:0000256" key="6">
    <source>
        <dbReference type="ARBA" id="ARBA00022606"/>
    </source>
</evidence>
<dbReference type="Gene3D" id="1.10.287.130">
    <property type="match status" value="1"/>
</dbReference>
<dbReference type="GO" id="GO:0007234">
    <property type="term" value="P:osmosensory signaling via phosphorelay pathway"/>
    <property type="evidence" value="ECO:0007669"/>
    <property type="project" value="TreeGrafter"/>
</dbReference>
<name>A0A916X767_9HYPH</name>
<dbReference type="RefSeq" id="WP_188607596.1">
    <property type="nucleotide sequence ID" value="NZ_BMGG01000001.1"/>
</dbReference>
<dbReference type="InterPro" id="IPR003018">
    <property type="entry name" value="GAF"/>
</dbReference>
<keyword evidence="8 13" id="KW-0418">Kinase</keyword>
<reference evidence="13" key="1">
    <citation type="journal article" date="2014" name="Int. J. Syst. Evol. Microbiol.">
        <title>Complete genome sequence of Corynebacterium casei LMG S-19264T (=DSM 44701T), isolated from a smear-ripened cheese.</title>
        <authorList>
            <consortium name="US DOE Joint Genome Institute (JGI-PGF)"/>
            <person name="Walter F."/>
            <person name="Albersmeier A."/>
            <person name="Kalinowski J."/>
            <person name="Ruckert C."/>
        </authorList>
    </citation>
    <scope>NUCLEOTIDE SEQUENCE</scope>
    <source>
        <strain evidence="13">CGMCC 1.12919</strain>
    </source>
</reference>
<dbReference type="InterPro" id="IPR036890">
    <property type="entry name" value="HATPase_C_sf"/>
</dbReference>
<dbReference type="AlphaFoldDB" id="A0A916X767"/>
<evidence type="ECO:0000259" key="12">
    <source>
        <dbReference type="PROSITE" id="PS50109"/>
    </source>
</evidence>
<dbReference type="InterPro" id="IPR043150">
    <property type="entry name" value="Phytochrome_PHY_sf"/>
</dbReference>
<dbReference type="EC" id="2.7.13.3" evidence="3"/>
<dbReference type="InterPro" id="IPR013654">
    <property type="entry name" value="PAS_2"/>
</dbReference>
<dbReference type="InterPro" id="IPR036097">
    <property type="entry name" value="HisK_dim/P_sf"/>
</dbReference>
<evidence type="ECO:0000256" key="5">
    <source>
        <dbReference type="ARBA" id="ARBA00022553"/>
    </source>
</evidence>
<comment type="caution">
    <text evidence="13">The sequence shown here is derived from an EMBL/GenBank/DDBJ whole genome shotgun (WGS) entry which is preliminary data.</text>
</comment>
<dbReference type="InterPro" id="IPR016132">
    <property type="entry name" value="Phyto_chromo_attachment"/>
</dbReference>
<evidence type="ECO:0000313" key="13">
    <source>
        <dbReference type="EMBL" id="GGC49510.1"/>
    </source>
</evidence>
<dbReference type="InterPro" id="IPR050351">
    <property type="entry name" value="BphY/WalK/GraS-like"/>
</dbReference>
<dbReference type="Pfam" id="PF01590">
    <property type="entry name" value="GAF"/>
    <property type="match status" value="1"/>
</dbReference>
<dbReference type="InterPro" id="IPR029016">
    <property type="entry name" value="GAF-like_dom_sf"/>
</dbReference>
<evidence type="ECO:0000256" key="8">
    <source>
        <dbReference type="ARBA" id="ARBA00022777"/>
    </source>
</evidence>
<gene>
    <name evidence="13" type="ORF">GCM10010994_05840</name>
</gene>
<dbReference type="GO" id="GO:0006355">
    <property type="term" value="P:regulation of DNA-templated transcription"/>
    <property type="evidence" value="ECO:0007669"/>
    <property type="project" value="InterPro"/>
</dbReference>
<dbReference type="GO" id="GO:0009881">
    <property type="term" value="F:photoreceptor activity"/>
    <property type="evidence" value="ECO:0007669"/>
    <property type="project" value="UniProtKB-KW"/>
</dbReference>
<dbReference type="Pfam" id="PF08446">
    <property type="entry name" value="PAS_2"/>
    <property type="match status" value="1"/>
</dbReference>
<organism evidence="13 14">
    <name type="scientific">Chelatococcus reniformis</name>
    <dbReference type="NCBI Taxonomy" id="1494448"/>
    <lineage>
        <taxon>Bacteria</taxon>
        <taxon>Pseudomonadati</taxon>
        <taxon>Pseudomonadota</taxon>
        <taxon>Alphaproteobacteria</taxon>
        <taxon>Hyphomicrobiales</taxon>
        <taxon>Chelatococcaceae</taxon>
        <taxon>Chelatococcus</taxon>
    </lineage>
</organism>
<keyword evidence="6" id="KW-0716">Sensory transduction</keyword>
<dbReference type="InterPro" id="IPR005467">
    <property type="entry name" value="His_kinase_dom"/>
</dbReference>
<dbReference type="SMART" id="SM00388">
    <property type="entry name" value="HisKA"/>
    <property type="match status" value="1"/>
</dbReference>
<dbReference type="Pfam" id="PF02518">
    <property type="entry name" value="HATPase_c"/>
    <property type="match status" value="1"/>
</dbReference>
<dbReference type="GO" id="GO:0030295">
    <property type="term" value="F:protein kinase activator activity"/>
    <property type="evidence" value="ECO:0007669"/>
    <property type="project" value="TreeGrafter"/>
</dbReference>
<evidence type="ECO:0000313" key="14">
    <source>
        <dbReference type="Proteomes" id="UP000637002"/>
    </source>
</evidence>
<feature type="domain" description="Histidine kinase" evidence="12">
    <location>
        <begin position="531"/>
        <end position="744"/>
    </location>
</feature>
<keyword evidence="4" id="KW-0600">Photoreceptor protein</keyword>
<dbReference type="GO" id="GO:0009584">
    <property type="term" value="P:detection of visible light"/>
    <property type="evidence" value="ECO:0007669"/>
    <property type="project" value="InterPro"/>
</dbReference>
<dbReference type="GO" id="GO:0000156">
    <property type="term" value="F:phosphorelay response regulator activity"/>
    <property type="evidence" value="ECO:0007669"/>
    <property type="project" value="TreeGrafter"/>
</dbReference>
<dbReference type="Gene3D" id="3.30.450.40">
    <property type="match status" value="1"/>
</dbReference>
<keyword evidence="7" id="KW-0808">Transferase</keyword>
<proteinExistence type="inferred from homology"/>
<evidence type="ECO:0000256" key="9">
    <source>
        <dbReference type="ARBA" id="ARBA00022991"/>
    </source>
</evidence>
<dbReference type="Gene3D" id="3.30.565.10">
    <property type="entry name" value="Histidine kinase-like ATPase, C-terminal domain"/>
    <property type="match status" value="1"/>
</dbReference>
<evidence type="ECO:0000259" key="11">
    <source>
        <dbReference type="PROSITE" id="PS50046"/>
    </source>
</evidence>
<dbReference type="FunFam" id="3.30.565.10:FF:000006">
    <property type="entry name" value="Sensor histidine kinase WalK"/>
    <property type="match status" value="1"/>
</dbReference>
<protein>
    <recommendedName>
        <fullName evidence="3">histidine kinase</fullName>
        <ecNumber evidence="3">2.7.13.3</ecNumber>
    </recommendedName>
</protein>
<keyword evidence="5" id="KW-0597">Phosphoprotein</keyword>
<dbReference type="SUPFAM" id="SSF55781">
    <property type="entry name" value="GAF domain-like"/>
    <property type="match status" value="2"/>
</dbReference>
<comment type="similarity">
    <text evidence="2">In the N-terminal section; belongs to the phytochrome family.</text>
</comment>
<dbReference type="InterPro" id="IPR003594">
    <property type="entry name" value="HATPase_dom"/>
</dbReference>
<dbReference type="SMART" id="SM00387">
    <property type="entry name" value="HATPase_c"/>
    <property type="match status" value="1"/>
</dbReference>
<reference evidence="13" key="2">
    <citation type="submission" date="2020-09" db="EMBL/GenBank/DDBJ databases">
        <authorList>
            <person name="Sun Q."/>
            <person name="Zhou Y."/>
        </authorList>
    </citation>
    <scope>NUCLEOTIDE SEQUENCE</scope>
    <source>
        <strain evidence="13">CGMCC 1.12919</strain>
    </source>
</reference>
<dbReference type="Proteomes" id="UP000637002">
    <property type="component" value="Unassembled WGS sequence"/>
</dbReference>
<dbReference type="GO" id="GO:0000155">
    <property type="term" value="F:phosphorelay sensor kinase activity"/>
    <property type="evidence" value="ECO:0007669"/>
    <property type="project" value="InterPro"/>
</dbReference>
<dbReference type="InterPro" id="IPR013515">
    <property type="entry name" value="Phytochrome_cen-reg"/>
</dbReference>
<evidence type="ECO:0000256" key="2">
    <source>
        <dbReference type="ARBA" id="ARBA00006402"/>
    </source>
</evidence>
<dbReference type="PROSITE" id="PS50046">
    <property type="entry name" value="PHYTOCHROME_2"/>
    <property type="match status" value="1"/>
</dbReference>
<keyword evidence="9" id="KW-0157">Chromophore</keyword>
<evidence type="ECO:0000256" key="3">
    <source>
        <dbReference type="ARBA" id="ARBA00012438"/>
    </source>
</evidence>
<dbReference type="Pfam" id="PF00360">
    <property type="entry name" value="PHY"/>
    <property type="match status" value="1"/>
</dbReference>
<evidence type="ECO:0000256" key="4">
    <source>
        <dbReference type="ARBA" id="ARBA00022543"/>
    </source>
</evidence>
<sequence length="746" mass="83052">MTASPASTPAAAQADFLAACEREPIRIPGAIQPHGALILLARPDLRVLQASANFGVVVGPDAEGSCGRPIAELRWGSDTFCRELAQWCEGPEPLYLRSHRLGQQAFTVSAHRSPQGIVVEFEPADDRVPPPAALYPMLRRFLERTERLADVGELSDRVAEQVAGLTGFNRVMVYRFDEDWNGTVIAERGDGVLPTYLDLRFPAFDIPAQARELYRLNRLRLIPTADYQPVPIVPAHCPVDGAPLDMSFAALRSVSPVHLEYMRNMGTVASMSISIVVDDRLWGLISCHHAAERHIDPQLRAACDFLGRLVAQQIDARERAAEDKERLRLKQVETELVTHLARAPTFQSGLVERASHWLGLVNADGAAVITDGIALTAGSTPPIDAILRLAEWMHERRLDQLYATDCLSAQWTEGAAFTDVASGVVAVPISRIHASFIMWFRPEIIRTVTWGGDPAAKVSAETGRLHPRASFASWTEQVRGRSRPWREAERLSAVDFRTAAVDFVLKRAEERAQLTEELQRSNRELEAFSYSISHDLRAPFRHIAGYAELLAEEEPELKHISRHYLKGISHAALSAGQLVDDLLHFSQLGRADLRISRIDMRKVADEVRRSLDLESQERPISWDIGPLPDCWGDPSLVRQALFNLAENAVKYTRKQPETRIRITGIERSADVLYAVEDNGIGFDMAYASKLFQVFQRLHRPEDYEGTGIGLALTRRIVERHGGTIEARGTVGQGATFSFSLPRRPEA</sequence>
<dbReference type="SUPFAM" id="SSF47384">
    <property type="entry name" value="Homodimeric domain of signal transducing histidine kinase"/>
    <property type="match status" value="1"/>
</dbReference>
<accession>A0A916X767</accession>
<keyword evidence="14" id="KW-1185">Reference proteome</keyword>
<comment type="catalytic activity">
    <reaction evidence="1">
        <text>ATP + protein L-histidine = ADP + protein N-phospho-L-histidine.</text>
        <dbReference type="EC" id="2.7.13.3"/>
    </reaction>
</comment>
<evidence type="ECO:0000256" key="1">
    <source>
        <dbReference type="ARBA" id="ARBA00000085"/>
    </source>
</evidence>
<dbReference type="InterPro" id="IPR035965">
    <property type="entry name" value="PAS-like_dom_sf"/>
</dbReference>
<dbReference type="SUPFAM" id="SSF55874">
    <property type="entry name" value="ATPase domain of HSP90 chaperone/DNA topoisomerase II/histidine kinase"/>
    <property type="match status" value="1"/>
</dbReference>
<dbReference type="EMBL" id="BMGG01000001">
    <property type="protein sequence ID" value="GGC49510.1"/>
    <property type="molecule type" value="Genomic_DNA"/>
</dbReference>
<dbReference type="Pfam" id="PF00512">
    <property type="entry name" value="HisKA"/>
    <property type="match status" value="1"/>
</dbReference>
<dbReference type="PRINTS" id="PR01033">
    <property type="entry name" value="PHYTOCHROME"/>
</dbReference>
<dbReference type="InterPro" id="IPR003661">
    <property type="entry name" value="HisK_dim/P_dom"/>
</dbReference>
<evidence type="ECO:0000256" key="10">
    <source>
        <dbReference type="ARBA" id="ARBA00023170"/>
    </source>
</evidence>
<dbReference type="SMART" id="SM00065">
    <property type="entry name" value="GAF"/>
    <property type="match status" value="1"/>
</dbReference>
<dbReference type="CDD" id="cd00082">
    <property type="entry name" value="HisKA"/>
    <property type="match status" value="1"/>
</dbReference>
<dbReference type="SUPFAM" id="SSF55785">
    <property type="entry name" value="PYP-like sensor domain (PAS domain)"/>
    <property type="match status" value="1"/>
</dbReference>
<evidence type="ECO:0000256" key="7">
    <source>
        <dbReference type="ARBA" id="ARBA00022679"/>
    </source>
</evidence>